<keyword evidence="10" id="KW-0718">Serine biosynthesis</keyword>
<dbReference type="Gene3D" id="3.40.50.720">
    <property type="entry name" value="NAD(P)-binding Rossmann-like Domain"/>
    <property type="match status" value="2"/>
</dbReference>
<dbReference type="EC" id="1.1.1.399" evidence="4"/>
<name>A0A2P2DWG1_9LEPT</name>
<evidence type="ECO:0000256" key="14">
    <source>
        <dbReference type="RuleBase" id="RU003719"/>
    </source>
</evidence>
<dbReference type="PROSITE" id="PS00671">
    <property type="entry name" value="D_2_HYDROXYACID_DH_3"/>
    <property type="match status" value="1"/>
</dbReference>
<evidence type="ECO:0000313" key="17">
    <source>
        <dbReference type="Proteomes" id="UP000245133"/>
    </source>
</evidence>
<dbReference type="Pfam" id="PF02826">
    <property type="entry name" value="2-Hacid_dh_C"/>
    <property type="match status" value="1"/>
</dbReference>
<dbReference type="GO" id="GO:0006564">
    <property type="term" value="P:L-serine biosynthetic process"/>
    <property type="evidence" value="ECO:0007669"/>
    <property type="project" value="UniProtKB-KW"/>
</dbReference>
<evidence type="ECO:0000256" key="8">
    <source>
        <dbReference type="ARBA" id="ARBA00023002"/>
    </source>
</evidence>
<dbReference type="InterPro" id="IPR029752">
    <property type="entry name" value="D-isomer_DH_CS1"/>
</dbReference>
<evidence type="ECO:0000256" key="9">
    <source>
        <dbReference type="ARBA" id="ARBA00023027"/>
    </source>
</evidence>
<evidence type="ECO:0000256" key="12">
    <source>
        <dbReference type="ARBA" id="ARBA00048126"/>
    </source>
</evidence>
<evidence type="ECO:0000256" key="4">
    <source>
        <dbReference type="ARBA" id="ARBA00013001"/>
    </source>
</evidence>
<dbReference type="Pfam" id="PF00389">
    <property type="entry name" value="2-Hacid_dh"/>
    <property type="match status" value="1"/>
</dbReference>
<comment type="similarity">
    <text evidence="3 14">Belongs to the D-isomer specific 2-hydroxyacid dehydrogenase family.</text>
</comment>
<dbReference type="CDD" id="cd12176">
    <property type="entry name" value="PGDH_3"/>
    <property type="match status" value="1"/>
</dbReference>
<dbReference type="EMBL" id="BFBB01000002">
    <property type="protein sequence ID" value="GBF48947.1"/>
    <property type="molecule type" value="Genomic_DNA"/>
</dbReference>
<dbReference type="Gene3D" id="3.30.70.260">
    <property type="match status" value="1"/>
</dbReference>
<keyword evidence="8 14" id="KW-0560">Oxidoreductase</keyword>
<dbReference type="FunFam" id="3.40.50.720:FF:000041">
    <property type="entry name" value="D-3-phosphoglycerate dehydrogenase"/>
    <property type="match status" value="1"/>
</dbReference>
<evidence type="ECO:0000256" key="5">
    <source>
        <dbReference type="ARBA" id="ARBA00013143"/>
    </source>
</evidence>
<dbReference type="GO" id="GO:0051287">
    <property type="term" value="F:NAD binding"/>
    <property type="evidence" value="ECO:0007669"/>
    <property type="project" value="InterPro"/>
</dbReference>
<dbReference type="RefSeq" id="WP_108973289.1">
    <property type="nucleotide sequence ID" value="NZ_BFBB01000002.1"/>
</dbReference>
<keyword evidence="9" id="KW-0520">NAD</keyword>
<dbReference type="OrthoDB" id="9805416at2"/>
<dbReference type="UniPathway" id="UPA00135">
    <property type="reaction ID" value="UER00196"/>
</dbReference>
<organism evidence="16 17">
    <name type="scientific">Leptospira ryugenii</name>
    <dbReference type="NCBI Taxonomy" id="1917863"/>
    <lineage>
        <taxon>Bacteria</taxon>
        <taxon>Pseudomonadati</taxon>
        <taxon>Spirochaetota</taxon>
        <taxon>Spirochaetia</taxon>
        <taxon>Leptospirales</taxon>
        <taxon>Leptospiraceae</taxon>
        <taxon>Leptospira</taxon>
    </lineage>
</organism>
<proteinExistence type="inferred from homology"/>
<dbReference type="InterPro" id="IPR006140">
    <property type="entry name" value="D-isomer_DH_NAD-bd"/>
</dbReference>
<evidence type="ECO:0000256" key="7">
    <source>
        <dbReference type="ARBA" id="ARBA00022605"/>
    </source>
</evidence>
<comment type="pathway">
    <text evidence="2">Amino-acid biosynthesis; L-serine biosynthesis; L-serine from 3-phospho-D-glycerate: step 1/3.</text>
</comment>
<protein>
    <recommendedName>
        <fullName evidence="6">D-3-phosphoglycerate dehydrogenase</fullName>
        <ecNumber evidence="4">1.1.1.399</ecNumber>
        <ecNumber evidence="5">1.1.1.95</ecNumber>
    </recommendedName>
    <alternativeName>
        <fullName evidence="11">2-oxoglutarate reductase</fullName>
    </alternativeName>
</protein>
<accession>A0A2P2DWG1</accession>
<dbReference type="SUPFAM" id="SSF52283">
    <property type="entry name" value="Formate/glycerate dehydrogenase catalytic domain-like"/>
    <property type="match status" value="1"/>
</dbReference>
<evidence type="ECO:0000256" key="2">
    <source>
        <dbReference type="ARBA" id="ARBA00005216"/>
    </source>
</evidence>
<comment type="caution">
    <text evidence="16">The sequence shown here is derived from an EMBL/GenBank/DDBJ whole genome shotgun (WGS) entry which is preliminary data.</text>
</comment>
<sequence>MESYPKGKIKVLLLENIHQDAYDIFQRDGFDVTLEKDALEEKDLVERIAEVHVLGIRSKTNVTPKALAAARRLLTIGCFCIGTNQVALEEAENRAIPVFNAPYSNTRSVAELVIAEIIMLARKATDQSRDVHIGKWNKVAKGCFEVRGKTLGIVGYGHIGSQVSVLAESMGMKVVYYDIMTKLPLGNASPLPTYESLLANSDFITFHVPETPETYHLFKKEHLSFVKKGSYLINLSRGNVVEIEALAEGIKNKIFAGAGIDVFPEEPKSNDDPFKSPLQGLPNVILTPHIGGSTEEAQRNIGTEVAEKLLKFINNGSTTFAVNFPNIELGNLKPSYHRILNIHKNQPGFLRDINHIISEMGGNILTQNLSTSANIGYLSMEIDKNLGDELKNKIKAHPHSIRTRILY</sequence>
<evidence type="ECO:0000256" key="13">
    <source>
        <dbReference type="ARBA" id="ARBA00048731"/>
    </source>
</evidence>
<dbReference type="Pfam" id="PF22629">
    <property type="entry name" value="ACT_AHAS_ss"/>
    <property type="match status" value="1"/>
</dbReference>
<dbReference type="PROSITE" id="PS00065">
    <property type="entry name" value="D_2_HYDROXYACID_DH_1"/>
    <property type="match status" value="1"/>
</dbReference>
<dbReference type="EC" id="1.1.1.95" evidence="5"/>
<evidence type="ECO:0000256" key="10">
    <source>
        <dbReference type="ARBA" id="ARBA00023299"/>
    </source>
</evidence>
<dbReference type="InterPro" id="IPR050857">
    <property type="entry name" value="D-2-hydroxyacid_DH"/>
</dbReference>
<dbReference type="PANTHER" id="PTHR42789:SF1">
    <property type="entry name" value="D-ISOMER SPECIFIC 2-HYDROXYACID DEHYDROGENASE FAMILY PROTEIN (AFU_ORTHOLOGUE AFUA_6G10090)"/>
    <property type="match status" value="1"/>
</dbReference>
<dbReference type="InterPro" id="IPR002912">
    <property type="entry name" value="ACT_dom"/>
</dbReference>
<gene>
    <name evidence="16" type="ORF">LPTSP4_04510</name>
</gene>
<comment type="catalytic activity">
    <reaction evidence="13">
        <text>(2R)-3-phosphoglycerate + NAD(+) = 3-phosphooxypyruvate + NADH + H(+)</text>
        <dbReference type="Rhea" id="RHEA:12641"/>
        <dbReference type="ChEBI" id="CHEBI:15378"/>
        <dbReference type="ChEBI" id="CHEBI:18110"/>
        <dbReference type="ChEBI" id="CHEBI:57540"/>
        <dbReference type="ChEBI" id="CHEBI:57945"/>
        <dbReference type="ChEBI" id="CHEBI:58272"/>
        <dbReference type="EC" id="1.1.1.95"/>
    </reaction>
</comment>
<feature type="domain" description="ACT" evidence="15">
    <location>
        <begin position="338"/>
        <end position="407"/>
    </location>
</feature>
<evidence type="ECO:0000256" key="3">
    <source>
        <dbReference type="ARBA" id="ARBA00005854"/>
    </source>
</evidence>
<dbReference type="InterPro" id="IPR029753">
    <property type="entry name" value="D-isomer_DH_CS"/>
</dbReference>
<dbReference type="PANTHER" id="PTHR42789">
    <property type="entry name" value="D-ISOMER SPECIFIC 2-HYDROXYACID DEHYDROGENASE FAMILY PROTEIN (AFU_ORTHOLOGUE AFUA_6G10090)"/>
    <property type="match status" value="1"/>
</dbReference>
<keyword evidence="7" id="KW-0028">Amino-acid biosynthesis</keyword>
<dbReference type="NCBIfam" id="NF008759">
    <property type="entry name" value="PRK11790.1"/>
    <property type="match status" value="1"/>
</dbReference>
<dbReference type="InterPro" id="IPR054480">
    <property type="entry name" value="AHAS_small-like_ACT"/>
</dbReference>
<dbReference type="InterPro" id="IPR036291">
    <property type="entry name" value="NAD(P)-bd_dom_sf"/>
</dbReference>
<evidence type="ECO:0000256" key="1">
    <source>
        <dbReference type="ARBA" id="ARBA00003800"/>
    </source>
</evidence>
<comment type="catalytic activity">
    <reaction evidence="12">
        <text>(R)-2-hydroxyglutarate + NAD(+) = 2-oxoglutarate + NADH + H(+)</text>
        <dbReference type="Rhea" id="RHEA:49612"/>
        <dbReference type="ChEBI" id="CHEBI:15378"/>
        <dbReference type="ChEBI" id="CHEBI:15801"/>
        <dbReference type="ChEBI" id="CHEBI:16810"/>
        <dbReference type="ChEBI" id="CHEBI:57540"/>
        <dbReference type="ChEBI" id="CHEBI:57945"/>
        <dbReference type="EC" id="1.1.1.399"/>
    </reaction>
</comment>
<dbReference type="GO" id="GO:0047545">
    <property type="term" value="F:(S)-2-hydroxyglutarate dehydrogenase activity"/>
    <property type="evidence" value="ECO:0007669"/>
    <property type="project" value="UniProtKB-ARBA"/>
</dbReference>
<dbReference type="PROSITE" id="PS51671">
    <property type="entry name" value="ACT"/>
    <property type="match status" value="1"/>
</dbReference>
<comment type="function">
    <text evidence="1">Catalyzes the reversible oxidation of 3-phospho-D-glycerate to 3-phosphonooxypyruvate, the first step of the phosphorylated L-serine biosynthesis pathway. Also catalyzes the reversible oxidation of 2-hydroxyglutarate to 2-oxoglutarate.</text>
</comment>
<evidence type="ECO:0000259" key="15">
    <source>
        <dbReference type="PROSITE" id="PS51671"/>
    </source>
</evidence>
<dbReference type="InterPro" id="IPR045865">
    <property type="entry name" value="ACT-like_dom_sf"/>
</dbReference>
<keyword evidence="17" id="KW-1185">Reference proteome</keyword>
<evidence type="ECO:0000256" key="6">
    <source>
        <dbReference type="ARBA" id="ARBA00021582"/>
    </source>
</evidence>
<dbReference type="Proteomes" id="UP000245133">
    <property type="component" value="Unassembled WGS sequence"/>
</dbReference>
<reference evidence="16 17" key="1">
    <citation type="submission" date="2018-02" db="EMBL/GenBank/DDBJ databases">
        <title>Novel Leptospira species isolated from soil and water in Japan.</title>
        <authorList>
            <person name="Nakao R."/>
            <person name="Masuzawa T."/>
        </authorList>
    </citation>
    <scope>NUCLEOTIDE SEQUENCE [LARGE SCALE GENOMIC DNA]</scope>
    <source>
        <strain evidence="16 17">YH101</strain>
    </source>
</reference>
<dbReference type="SUPFAM" id="SSF55021">
    <property type="entry name" value="ACT-like"/>
    <property type="match status" value="1"/>
</dbReference>
<dbReference type="SUPFAM" id="SSF51735">
    <property type="entry name" value="NAD(P)-binding Rossmann-fold domains"/>
    <property type="match status" value="1"/>
</dbReference>
<evidence type="ECO:0000256" key="11">
    <source>
        <dbReference type="ARBA" id="ARBA00030455"/>
    </source>
</evidence>
<dbReference type="AlphaFoldDB" id="A0A2P2DWG1"/>
<dbReference type="CDD" id="cd04901">
    <property type="entry name" value="ACT_3PGDH"/>
    <property type="match status" value="1"/>
</dbReference>
<evidence type="ECO:0000313" key="16">
    <source>
        <dbReference type="EMBL" id="GBF48947.1"/>
    </source>
</evidence>
<dbReference type="GO" id="GO:0004617">
    <property type="term" value="F:phosphoglycerate dehydrogenase activity"/>
    <property type="evidence" value="ECO:0007669"/>
    <property type="project" value="UniProtKB-EC"/>
</dbReference>
<dbReference type="InterPro" id="IPR006139">
    <property type="entry name" value="D-isomer_2_OHA_DH_cat_dom"/>
</dbReference>